<dbReference type="PROSITE" id="PS51845">
    <property type="entry name" value="PDEASE_I_2"/>
    <property type="match status" value="1"/>
</dbReference>
<dbReference type="SUPFAM" id="SSF109604">
    <property type="entry name" value="HD-domain/PDEase-like"/>
    <property type="match status" value="1"/>
</dbReference>
<dbReference type="PROSITE" id="PS00126">
    <property type="entry name" value="PDEASE_I_1"/>
    <property type="match status" value="1"/>
</dbReference>
<feature type="binding site" evidence="7">
    <location>
        <position position="604"/>
    </location>
    <ligand>
        <name>Zn(2+)</name>
        <dbReference type="ChEBI" id="CHEBI:29105"/>
        <label>1</label>
    </ligand>
</feature>
<dbReference type="InterPro" id="IPR023174">
    <property type="entry name" value="PDEase_CS"/>
</dbReference>
<sequence>MADSHNYDFLFRRPSAVALSGYEDAILGMGAAMSPTEFTAAAKGCLRFTFSSMSAGVALLLDTENNELAYFEENDKVTHLPKMGVVWDAVRQRTLEENYERLRLLERTTLVAAKRVLAHLNSEHEKKRIDNMLRVCGELIDLDVVSLSIKILKHIMEVSNAKACTLFVYEDVTQELVAYTYNGVPLDKEIRKPVSSSIYGECFTTGEIINISNVPQDMRFNPRIDTIKGYEPTHLLCIPVKDRGAQGSQSVIGVLVVCDKNNDRPFTKHDEEGLLYSLHFCSSMLNNTLVYQRELALKKQNEVLLQVAKNLFTSLDNLVSLLRGIMNAASSLTNAERCSLFLLDKSRSNLVATVFNGDVLKERTLTIKVGQGIAGYVAKTGTIVNIVDAQKHPQFFAEVDKSTGFHTKHILCFPIMDNNGVVVGVAELCNKINGKFFTKYDEELARTFSAYCGISIYHSKLYETVMASQGRSSLATELMLYHMKIRPDELERATKTPLPPVSSFHEHMCKLTFSPLDIKNSADEIAVMSMMNEMDLINKFQLHPDILARFVIMVKKGYRDPPYHNWMHAFSVAHFLYALYCCSSKLSCLDDLEVLALFVSCLCHDIDHRGTNNAFQVCSNSTLACLYSSEGSVMERHHLAQTLCILNSPGCNIFENLSDSDYRTTIQLIQDNILDTDIASHLKKLKHIKQMANDGYERSNPEHHRLMCSLIMTSCDLTASCKTWESNKAISDLIYQEFFSQGDLEKALGVTPSEMMDRDRAFIPEQQLQFLDNIAGPVYQLLSRLLPESAAAYHTLLDNREQWDILKKAGKKGFGDPAE</sequence>
<feature type="binding site" evidence="6">
    <location>
        <position position="605"/>
    </location>
    <ligand>
        <name>AMP</name>
        <dbReference type="ChEBI" id="CHEBI:456215"/>
    </ligand>
</feature>
<keyword evidence="2" id="KW-0140">cGMP</keyword>
<dbReference type="PANTHER" id="PTHR11347">
    <property type="entry name" value="CYCLIC NUCLEOTIDE PHOSPHODIESTERASE"/>
    <property type="match status" value="1"/>
</dbReference>
<dbReference type="Gene3D" id="1.10.1300.10">
    <property type="entry name" value="3'5'-cyclic nucleotide phosphodiesterase, catalytic domain"/>
    <property type="match status" value="1"/>
</dbReference>
<dbReference type="Pfam" id="PF01590">
    <property type="entry name" value="GAF"/>
    <property type="match status" value="2"/>
</dbReference>
<dbReference type="EMBL" id="AB017022">
    <property type="protein sequence ID" value="BAA34308.1"/>
    <property type="molecule type" value="mRNA"/>
</dbReference>
<dbReference type="FunFam" id="1.10.1300.10:FF:000003">
    <property type="entry name" value="Phosphodiesterase"/>
    <property type="match status" value="1"/>
</dbReference>
<dbReference type="SMART" id="SM00065">
    <property type="entry name" value="GAF"/>
    <property type="match status" value="2"/>
</dbReference>
<comment type="similarity">
    <text evidence="1 8">Belongs to the cyclic nucleotide phosphodiesterase family.</text>
</comment>
<feature type="binding site" evidence="7">
    <location>
        <position position="568"/>
    </location>
    <ligand>
        <name>Zn(2+)</name>
        <dbReference type="ChEBI" id="CHEBI:29105"/>
        <label>1</label>
    </ligand>
</feature>
<dbReference type="AlphaFoldDB" id="O96076"/>
<evidence type="ECO:0000256" key="6">
    <source>
        <dbReference type="PIRSR" id="PIRSR623088-2"/>
    </source>
</evidence>
<dbReference type="GO" id="GO:0007165">
    <property type="term" value="P:signal transduction"/>
    <property type="evidence" value="ECO:0007669"/>
    <property type="project" value="InterPro"/>
</dbReference>
<evidence type="ECO:0000313" key="10">
    <source>
        <dbReference type="EMBL" id="BAA34308.1"/>
    </source>
</evidence>
<feature type="binding site" evidence="6">
    <location>
        <begin position="564"/>
        <end position="568"/>
    </location>
    <ligand>
        <name>AMP</name>
        <dbReference type="ChEBI" id="CHEBI:456215"/>
    </ligand>
</feature>
<dbReference type="InterPro" id="IPR023088">
    <property type="entry name" value="PDEase"/>
</dbReference>
<evidence type="ECO:0000256" key="8">
    <source>
        <dbReference type="RuleBase" id="RU363067"/>
    </source>
</evidence>
<feature type="active site" description="Proton donor" evidence="5">
    <location>
        <position position="564"/>
    </location>
</feature>
<dbReference type="InterPro" id="IPR036971">
    <property type="entry name" value="PDEase_catalytic_dom_sf"/>
</dbReference>
<name>O96076_9METZ</name>
<proteinExistence type="evidence at transcript level"/>
<evidence type="ECO:0000256" key="3">
    <source>
        <dbReference type="ARBA" id="ARBA00022723"/>
    </source>
</evidence>
<dbReference type="InterPro" id="IPR003018">
    <property type="entry name" value="GAF"/>
</dbReference>
<feature type="binding site" evidence="7">
    <location>
        <position position="605"/>
    </location>
    <ligand>
        <name>Zn(2+)</name>
        <dbReference type="ChEBI" id="CHEBI:29105"/>
        <label>2</label>
    </ligand>
</feature>
<feature type="binding site" evidence="7">
    <location>
        <position position="716"/>
    </location>
    <ligand>
        <name>Zn(2+)</name>
        <dbReference type="ChEBI" id="CHEBI:29105"/>
        <label>1</label>
    </ligand>
</feature>
<dbReference type="InterPro" id="IPR002073">
    <property type="entry name" value="PDEase_catalytic_dom"/>
</dbReference>
<feature type="domain" description="PDEase" evidence="9">
    <location>
        <begin position="486"/>
        <end position="810"/>
    </location>
</feature>
<dbReference type="SUPFAM" id="SSF55781">
    <property type="entry name" value="GAF domain-like"/>
    <property type="match status" value="2"/>
</dbReference>
<evidence type="ECO:0000256" key="4">
    <source>
        <dbReference type="ARBA" id="ARBA00022801"/>
    </source>
</evidence>
<dbReference type="CDD" id="cd00077">
    <property type="entry name" value="HDc"/>
    <property type="match status" value="1"/>
</dbReference>
<dbReference type="PRINTS" id="PR00387">
    <property type="entry name" value="PDIESTERASE1"/>
</dbReference>
<organism evidence="10">
    <name type="scientific">Ephydatia fluviatilis</name>
    <dbReference type="NCBI Taxonomy" id="31330"/>
    <lineage>
        <taxon>Eukaryota</taxon>
        <taxon>Metazoa</taxon>
        <taxon>Porifera</taxon>
        <taxon>Demospongiae</taxon>
        <taxon>Heteroscleromorpha</taxon>
        <taxon>Spongillida</taxon>
        <taxon>Spongillidae</taxon>
        <taxon>Ephydatia</taxon>
    </lineage>
</organism>
<evidence type="ECO:0000256" key="7">
    <source>
        <dbReference type="PIRSR" id="PIRSR623088-3"/>
    </source>
</evidence>
<dbReference type="GO" id="GO:0046872">
    <property type="term" value="F:metal ion binding"/>
    <property type="evidence" value="ECO:0007669"/>
    <property type="project" value="UniProtKB-KW"/>
</dbReference>
<dbReference type="InterPro" id="IPR003607">
    <property type="entry name" value="HD/PDEase_dom"/>
</dbReference>
<feature type="binding site" evidence="6">
    <location>
        <position position="716"/>
    </location>
    <ligand>
        <name>AMP</name>
        <dbReference type="ChEBI" id="CHEBI:456215"/>
    </ligand>
</feature>
<keyword evidence="3 7" id="KW-0479">Metal-binding</keyword>
<reference evidence="10" key="1">
    <citation type="journal article" date="1998" name="FEBS Lett.">
        <title>Ancient gene duplication and domain shuffling in the animal cyclic nucleotide phosphodiesterase family.</title>
        <authorList>
            <person name="Koyanagi M."/>
            <person name="Suga H."/>
            <person name="Hoshiyama D."/>
            <person name="Ono K."/>
            <person name="Iwabe N."/>
            <person name="Kuma K."/>
            <person name="Miyata T."/>
        </authorList>
    </citation>
    <scope>NUCLEOTIDE SEQUENCE</scope>
</reference>
<comment type="cofactor">
    <cofactor evidence="8">
        <name>a divalent metal cation</name>
        <dbReference type="ChEBI" id="CHEBI:60240"/>
    </cofactor>
    <text evidence="8">Binds 2 divalent metal cations per subunit. Site 1 may preferentially bind zinc ions, while site 2 has a preference for magnesium and/or manganese ions.</text>
</comment>
<dbReference type="GO" id="GO:0004114">
    <property type="term" value="F:3',5'-cyclic-nucleotide phosphodiesterase activity"/>
    <property type="evidence" value="ECO:0007669"/>
    <property type="project" value="InterPro"/>
</dbReference>
<evidence type="ECO:0000259" key="9">
    <source>
        <dbReference type="PROSITE" id="PS51845"/>
    </source>
</evidence>
<evidence type="ECO:0000256" key="1">
    <source>
        <dbReference type="ARBA" id="ARBA00007648"/>
    </source>
</evidence>
<dbReference type="InterPro" id="IPR029016">
    <property type="entry name" value="GAF-like_dom_sf"/>
</dbReference>
<evidence type="ECO:0000256" key="5">
    <source>
        <dbReference type="PIRSR" id="PIRSR623088-1"/>
    </source>
</evidence>
<dbReference type="EC" id="3.1.4.-" evidence="8"/>
<dbReference type="Pfam" id="PF00233">
    <property type="entry name" value="PDEase_I"/>
    <property type="match status" value="1"/>
</dbReference>
<feature type="binding site" evidence="6">
    <location>
        <position position="767"/>
    </location>
    <ligand>
        <name>AMP</name>
        <dbReference type="ChEBI" id="CHEBI:456215"/>
    </ligand>
</feature>
<protein>
    <recommendedName>
        <fullName evidence="8">Phosphodiesterase</fullName>
        <ecNumber evidence="8">3.1.4.-</ecNumber>
    </recommendedName>
</protein>
<feature type="binding site" evidence="7">
    <location>
        <position position="605"/>
    </location>
    <ligand>
        <name>Zn(2+)</name>
        <dbReference type="ChEBI" id="CHEBI:29105"/>
        <label>1</label>
    </ligand>
</feature>
<accession>O96076</accession>
<evidence type="ECO:0000256" key="2">
    <source>
        <dbReference type="ARBA" id="ARBA00022535"/>
    </source>
</evidence>
<dbReference type="SMART" id="SM00471">
    <property type="entry name" value="HDc"/>
    <property type="match status" value="1"/>
</dbReference>
<keyword evidence="4 8" id="KW-0378">Hydrolase</keyword>
<dbReference type="Gene3D" id="3.30.450.40">
    <property type="match status" value="2"/>
</dbReference>